<dbReference type="PANTHER" id="PTHR30050:SF4">
    <property type="entry name" value="ATP-BINDING PROTEIN RV3427C IN INSERTION SEQUENCE-RELATED"/>
    <property type="match status" value="1"/>
</dbReference>
<dbReference type="InterPro" id="IPR003593">
    <property type="entry name" value="AAA+_ATPase"/>
</dbReference>
<evidence type="ECO:0000259" key="1">
    <source>
        <dbReference type="SMART" id="SM00382"/>
    </source>
</evidence>
<proteinExistence type="predicted"/>
<feature type="domain" description="AAA+ ATPase" evidence="1">
    <location>
        <begin position="124"/>
        <end position="269"/>
    </location>
</feature>
<dbReference type="Gene3D" id="3.40.50.300">
    <property type="entry name" value="P-loop containing nucleotide triphosphate hydrolases"/>
    <property type="match status" value="1"/>
</dbReference>
<dbReference type="InterPro" id="IPR002611">
    <property type="entry name" value="IstB_ATP-bd"/>
</dbReference>
<gene>
    <name evidence="2" type="ORF">QNI29_03390</name>
</gene>
<dbReference type="SUPFAM" id="SSF52540">
    <property type="entry name" value="P-loop containing nucleoside triphosphate hydrolases"/>
    <property type="match status" value="1"/>
</dbReference>
<protein>
    <submittedName>
        <fullName evidence="2">ATP-binding protein</fullName>
    </submittedName>
</protein>
<dbReference type="GO" id="GO:0005524">
    <property type="term" value="F:ATP binding"/>
    <property type="evidence" value="ECO:0007669"/>
    <property type="project" value="UniProtKB-KW"/>
</dbReference>
<dbReference type="Pfam" id="PF01695">
    <property type="entry name" value="IstB_IS21"/>
    <property type="match status" value="1"/>
</dbReference>
<keyword evidence="3" id="KW-1185">Reference proteome</keyword>
<accession>A0ABY8UZM9</accession>
<dbReference type="CDD" id="cd00009">
    <property type="entry name" value="AAA"/>
    <property type="match status" value="1"/>
</dbReference>
<name>A0ABY8UZM9_9BACI</name>
<dbReference type="EMBL" id="CP126446">
    <property type="protein sequence ID" value="WIF98708.1"/>
    <property type="molecule type" value="Genomic_DNA"/>
</dbReference>
<dbReference type="RefSeq" id="WP_231418480.1">
    <property type="nucleotide sequence ID" value="NZ_CP126446.1"/>
</dbReference>
<reference evidence="2 3" key="1">
    <citation type="submission" date="2023-05" db="EMBL/GenBank/DDBJ databases">
        <title>Comparative genomics reveals the evidence of polycyclic aromatic hydrocarbons degradation in moderately halophilic genus Pontibacillus.</title>
        <authorList>
            <person name="Yang H."/>
            <person name="Qian Z."/>
        </authorList>
    </citation>
    <scope>NUCLEOTIDE SEQUENCE [LARGE SCALE GENOMIC DNA]</scope>
    <source>
        <strain evidence="3">HN14</strain>
    </source>
</reference>
<dbReference type="Proteomes" id="UP001236652">
    <property type="component" value="Chromosome"/>
</dbReference>
<keyword evidence="2" id="KW-0547">Nucleotide-binding</keyword>
<evidence type="ECO:0000313" key="3">
    <source>
        <dbReference type="Proteomes" id="UP001236652"/>
    </source>
</evidence>
<keyword evidence="2" id="KW-0067">ATP-binding</keyword>
<dbReference type="PANTHER" id="PTHR30050">
    <property type="entry name" value="CHROMOSOMAL REPLICATION INITIATOR PROTEIN DNAA"/>
    <property type="match status" value="1"/>
</dbReference>
<organism evidence="2 3">
    <name type="scientific">Pontibacillus chungwhensis</name>
    <dbReference type="NCBI Taxonomy" id="265426"/>
    <lineage>
        <taxon>Bacteria</taxon>
        <taxon>Bacillati</taxon>
        <taxon>Bacillota</taxon>
        <taxon>Bacilli</taxon>
        <taxon>Bacillales</taxon>
        <taxon>Bacillaceae</taxon>
        <taxon>Pontibacillus</taxon>
    </lineage>
</organism>
<evidence type="ECO:0000313" key="2">
    <source>
        <dbReference type="EMBL" id="WIF98708.1"/>
    </source>
</evidence>
<dbReference type="InterPro" id="IPR027417">
    <property type="entry name" value="P-loop_NTPase"/>
</dbReference>
<dbReference type="SMART" id="SM00382">
    <property type="entry name" value="AAA"/>
    <property type="match status" value="1"/>
</dbReference>
<sequence length="275" mass="31278">MMNGTAAGLKRNMERLNIGRIQQIGTRTCESCQAQVPVMERTDRDGVVHEESLCLACDTQKLKSKAPKAEDIKIEKIKRFGEKYQKVPRKLIGKTVAKYVPENDSEKAMKEAIVDYVRNFGKTDHHSLVLKGPMGLGKSHLAYAASSEIRRRGYSVMYIAADDFLSLIKSTFDKKSDLTESKIFEMIEQLDLLVFDEIGAEYLNKKDEFESWASEKILKVTDLREDKPTIYTTNYSAPEMVKKYGSIQGGRITSRMVAGAKRIMVEGRDRREELF</sequence>